<dbReference type="AlphaFoldDB" id="A0A0E1VT69"/>
<protein>
    <submittedName>
        <fullName evidence="1">Uncharacterized protein</fullName>
    </submittedName>
</protein>
<evidence type="ECO:0000313" key="1">
    <source>
        <dbReference type="EMBL" id="EET03294.1"/>
    </source>
</evidence>
<accession>A0A0E1VT69</accession>
<gene>
    <name evidence="1" type="ORF">BURPS1710A_A0988</name>
</gene>
<dbReference type="EMBL" id="CM000833">
    <property type="protein sequence ID" value="EET03294.1"/>
    <property type="molecule type" value="Genomic_DNA"/>
</dbReference>
<dbReference type="HOGENOM" id="CLU_3197025_0_0_4"/>
<sequence length="45" mass="4619">MITFGEPLVALFDGSAVRNIQVGAPCYPTSRRYAAIDHGGAPAGA</sequence>
<dbReference type="Proteomes" id="UP000001812">
    <property type="component" value="Chromosome II"/>
</dbReference>
<reference evidence="1" key="1">
    <citation type="submission" date="2009-05" db="EMBL/GenBank/DDBJ databases">
        <authorList>
            <person name="Harkins D.M."/>
            <person name="DeShazer D."/>
            <person name="Woods D.E."/>
            <person name="Brinkac L.M."/>
            <person name="Brown K.A."/>
            <person name="Hung G.C."/>
            <person name="Tuanyok A."/>
            <person name="Zhang B."/>
            <person name="Nierman W.C."/>
        </authorList>
    </citation>
    <scope>NUCLEOTIDE SEQUENCE [LARGE SCALE GENOMIC DNA]</scope>
    <source>
        <strain evidence="1">1710a</strain>
    </source>
</reference>
<proteinExistence type="predicted"/>
<dbReference type="RefSeq" id="WP_004184494.1">
    <property type="nucleotide sequence ID" value="NZ_CM000833.1"/>
</dbReference>
<name>A0A0E1VT69_BURPE</name>
<organism evidence="1">
    <name type="scientific">Burkholderia pseudomallei 1710a</name>
    <dbReference type="NCBI Taxonomy" id="320371"/>
    <lineage>
        <taxon>Bacteria</taxon>
        <taxon>Pseudomonadati</taxon>
        <taxon>Pseudomonadota</taxon>
        <taxon>Betaproteobacteria</taxon>
        <taxon>Burkholderiales</taxon>
        <taxon>Burkholderiaceae</taxon>
        <taxon>Burkholderia</taxon>
        <taxon>pseudomallei group</taxon>
    </lineage>
</organism>